<accession>A0ABN7VFA0</accession>
<name>A0ABN7VFA0_GIGMA</name>
<sequence length="134" mass="15115">LGLYTGSVILCHSKGSFSYSPGASKNRTIVPFGDDIPDFLAKLRLYLQNQDVDLANNAGGPPTGRDVAIGTIRKGNMTIDELYRKLLRINRQANYRSEKLCRKFLDAFLLPWFEKAKNIGEHLPLDELAEKLYK</sequence>
<gene>
    <name evidence="1" type="ORF">GMARGA_LOCUS18054</name>
</gene>
<comment type="caution">
    <text evidence="1">The sequence shown here is derived from an EMBL/GenBank/DDBJ whole genome shotgun (WGS) entry which is preliminary data.</text>
</comment>
<proteinExistence type="predicted"/>
<keyword evidence="2" id="KW-1185">Reference proteome</keyword>
<protein>
    <submittedName>
        <fullName evidence="1">31266_t:CDS:1</fullName>
    </submittedName>
</protein>
<organism evidence="1 2">
    <name type="scientific">Gigaspora margarita</name>
    <dbReference type="NCBI Taxonomy" id="4874"/>
    <lineage>
        <taxon>Eukaryota</taxon>
        <taxon>Fungi</taxon>
        <taxon>Fungi incertae sedis</taxon>
        <taxon>Mucoromycota</taxon>
        <taxon>Glomeromycotina</taxon>
        <taxon>Glomeromycetes</taxon>
        <taxon>Diversisporales</taxon>
        <taxon>Gigasporaceae</taxon>
        <taxon>Gigaspora</taxon>
    </lineage>
</organism>
<reference evidence="1 2" key="1">
    <citation type="submission" date="2021-06" db="EMBL/GenBank/DDBJ databases">
        <authorList>
            <person name="Kallberg Y."/>
            <person name="Tangrot J."/>
            <person name="Rosling A."/>
        </authorList>
    </citation>
    <scope>NUCLEOTIDE SEQUENCE [LARGE SCALE GENOMIC DNA]</scope>
    <source>
        <strain evidence="1 2">120-4 pot B 10/14</strain>
    </source>
</reference>
<evidence type="ECO:0000313" key="2">
    <source>
        <dbReference type="Proteomes" id="UP000789901"/>
    </source>
</evidence>
<dbReference type="Proteomes" id="UP000789901">
    <property type="component" value="Unassembled WGS sequence"/>
</dbReference>
<evidence type="ECO:0000313" key="1">
    <source>
        <dbReference type="EMBL" id="CAG8766397.1"/>
    </source>
</evidence>
<feature type="non-terminal residue" evidence="1">
    <location>
        <position position="1"/>
    </location>
</feature>
<dbReference type="EMBL" id="CAJVQB010014104">
    <property type="protein sequence ID" value="CAG8766397.1"/>
    <property type="molecule type" value="Genomic_DNA"/>
</dbReference>